<evidence type="ECO:0000259" key="4">
    <source>
        <dbReference type="Pfam" id="PF25458"/>
    </source>
</evidence>
<dbReference type="Proteomes" id="UP000652761">
    <property type="component" value="Unassembled WGS sequence"/>
</dbReference>
<protein>
    <recommendedName>
        <fullName evidence="4">Integrator complex subunit 4/Protein SIEL C-terminal Ig-like domain-containing protein</fullName>
    </recommendedName>
</protein>
<gene>
    <name evidence="5" type="ORF">Taro_026345</name>
</gene>
<dbReference type="InterPro" id="IPR016024">
    <property type="entry name" value="ARM-type_fold"/>
</dbReference>
<keyword evidence="2" id="KW-0677">Repeat</keyword>
<dbReference type="Pfam" id="PF25458">
    <property type="entry name" value="INTS4_C"/>
    <property type="match status" value="1"/>
</dbReference>
<feature type="domain" description="Integrator complex subunit 4/Protein SIEL C-terminal Ig-like" evidence="4">
    <location>
        <begin position="763"/>
        <end position="879"/>
    </location>
</feature>
<keyword evidence="6" id="KW-1185">Reference proteome</keyword>
<dbReference type="PANTHER" id="PTHR20938:SF0">
    <property type="entry name" value="INTEGRATOR COMPLEX SUBUNIT 4"/>
    <property type="match status" value="1"/>
</dbReference>
<dbReference type="GO" id="GO:0005634">
    <property type="term" value="C:nucleus"/>
    <property type="evidence" value="ECO:0007669"/>
    <property type="project" value="UniProtKB-SubCell"/>
</dbReference>
<dbReference type="Pfam" id="PF02985">
    <property type="entry name" value="HEAT"/>
    <property type="match status" value="1"/>
</dbReference>
<dbReference type="SUPFAM" id="SSF48371">
    <property type="entry name" value="ARM repeat"/>
    <property type="match status" value="1"/>
</dbReference>
<evidence type="ECO:0000256" key="2">
    <source>
        <dbReference type="ARBA" id="ARBA00022737"/>
    </source>
</evidence>
<name>A0A843VCM5_COLES</name>
<comment type="caution">
    <text evidence="5">The sequence shown here is derived from an EMBL/GenBank/DDBJ whole genome shotgun (WGS) entry which is preliminary data.</text>
</comment>
<evidence type="ECO:0000256" key="1">
    <source>
        <dbReference type="ARBA" id="ARBA00004123"/>
    </source>
</evidence>
<dbReference type="EMBL" id="NMUH01001589">
    <property type="protein sequence ID" value="MQL93695.1"/>
    <property type="molecule type" value="Genomic_DNA"/>
</dbReference>
<dbReference type="OrthoDB" id="18190at2759"/>
<sequence length="888" mass="97887">LWKQRQQVAGDDGEKVDAMEQLLLEKLELLHGDALSDPDTLLQTLASCRALVFNPASSEAAARSVFDALTHFVRHEHRPLLLRPALKLLGDTALRHPALTPSAVAAARPLLACGKRLAAEALAVLVSVAEAGGEGLSQVRSALGEHLVLSLASSRAVAVRSMLVKLLVLDVDRGGAGSFALGHPLLVVGVLLAFTADLYPSVRSAAFGGLLALCSSAVVELEVSVVQRCYDVAVSLLRDVDTSVRISAIRVVSELGGMLAASKDGKDSSGFSDAHFLRLCFFARDMNMKVRVEVFVALGRVKLVSECILLQSLSKKLLRSDYGGRLLAKCNAKESGPPLSCAAGVFVHGLEDEFHEVRRAACESLGKLTRISSKFANNSLNFLMDMLNDDSAAVQLETLRTLSQMAVHGGLSIPESHIHMDEEDVVKGLFCMGKTYGELAASVMKEYIQEIDSTSLGQLNLDRPRVAALLVLALSSTFSNGNLLCDIPPRVLSYAIPFLGRISRALQDLMSQDSLLADLCKLSGLPYSETESEFKEAQMEESEATLYEKIVISASKQILRAVAEIWHMIKARHTHGVLKILRACKEELEMIALGVNATYTAGLLFTLEYVQVVQLITEVWEQIQPKDSCAVKIRQLDLLLEKLETSLRKMRYCFTGLSNEEESHVVELTLLVYVLRLLKVGFWADPVVRKMQFMIAHLELIRGETCDHSEFVKNLKSLCSQGGMNDTFGCTRISDLLESFSLEQMMFRGKFRHTKAELKVLSEDSELPLLFIPGLPVGISFNITLYNVSEDARVWLKMAVGQSFQYAFLSLSQFDRSDCERRCIVEIPYFRTPKAAFFLLKARVCLECPCEIVREKTKGQGGPRHQVIFLCEEKDVYLADVGTMKHEP</sequence>
<evidence type="ECO:0000256" key="3">
    <source>
        <dbReference type="ARBA" id="ARBA00023242"/>
    </source>
</evidence>
<dbReference type="InterPro" id="IPR000357">
    <property type="entry name" value="HEAT"/>
</dbReference>
<organism evidence="5 6">
    <name type="scientific">Colocasia esculenta</name>
    <name type="common">Wild taro</name>
    <name type="synonym">Arum esculentum</name>
    <dbReference type="NCBI Taxonomy" id="4460"/>
    <lineage>
        <taxon>Eukaryota</taxon>
        <taxon>Viridiplantae</taxon>
        <taxon>Streptophyta</taxon>
        <taxon>Embryophyta</taxon>
        <taxon>Tracheophyta</taxon>
        <taxon>Spermatophyta</taxon>
        <taxon>Magnoliopsida</taxon>
        <taxon>Liliopsida</taxon>
        <taxon>Araceae</taxon>
        <taxon>Aroideae</taxon>
        <taxon>Colocasieae</taxon>
        <taxon>Colocasia</taxon>
    </lineage>
</organism>
<reference evidence="5" key="1">
    <citation type="submission" date="2017-07" db="EMBL/GenBank/DDBJ databases">
        <title>Taro Niue Genome Assembly and Annotation.</title>
        <authorList>
            <person name="Atibalentja N."/>
            <person name="Keating K."/>
            <person name="Fields C.J."/>
        </authorList>
    </citation>
    <scope>NUCLEOTIDE SEQUENCE</scope>
    <source>
        <strain evidence="5">Niue_2</strain>
        <tissue evidence="5">Leaf</tissue>
    </source>
</reference>
<comment type="subcellular location">
    <subcellularLocation>
        <location evidence="1">Nucleus</location>
    </subcellularLocation>
</comment>
<proteinExistence type="predicted"/>
<dbReference type="Gene3D" id="1.25.10.10">
    <property type="entry name" value="Leucine-rich Repeat Variant"/>
    <property type="match status" value="2"/>
</dbReference>
<keyword evidence="3" id="KW-0539">Nucleus</keyword>
<dbReference type="GO" id="GO:0005768">
    <property type="term" value="C:endosome"/>
    <property type="evidence" value="ECO:0007669"/>
    <property type="project" value="TreeGrafter"/>
</dbReference>
<dbReference type="GO" id="GO:0010496">
    <property type="term" value="P:intercellular transport"/>
    <property type="evidence" value="ECO:0007669"/>
    <property type="project" value="TreeGrafter"/>
</dbReference>
<evidence type="ECO:0000313" key="5">
    <source>
        <dbReference type="EMBL" id="MQL93695.1"/>
    </source>
</evidence>
<dbReference type="InterPro" id="IPR057412">
    <property type="entry name" value="INTS4_C"/>
</dbReference>
<evidence type="ECO:0000313" key="6">
    <source>
        <dbReference type="Proteomes" id="UP000652761"/>
    </source>
</evidence>
<dbReference type="PANTHER" id="PTHR20938">
    <property type="entry name" value="INTEGRATOR COMPLEX SUBUNIT 4"/>
    <property type="match status" value="1"/>
</dbReference>
<dbReference type="AlphaFoldDB" id="A0A843VCM5"/>
<dbReference type="InterPro" id="IPR011989">
    <property type="entry name" value="ARM-like"/>
</dbReference>
<accession>A0A843VCM5</accession>
<feature type="non-terminal residue" evidence="5">
    <location>
        <position position="888"/>
    </location>
</feature>